<evidence type="ECO:0000259" key="2">
    <source>
        <dbReference type="PROSITE" id="PS50110"/>
    </source>
</evidence>
<accession>A0A2U2B4C8</accession>
<keyword evidence="4" id="KW-1185">Reference proteome</keyword>
<gene>
    <name evidence="3" type="ORF">DDZ16_18375</name>
</gene>
<comment type="caution">
    <text evidence="3">The sequence shown here is derived from an EMBL/GenBank/DDBJ whole genome shotgun (WGS) entry which is preliminary data.</text>
</comment>
<dbReference type="InterPro" id="IPR001789">
    <property type="entry name" value="Sig_transdc_resp-reg_receiver"/>
</dbReference>
<sequence length="152" mass="17390">MNRSFKIFIICEDVVLNNLLKKSLDIWMEVASVQFYTSFSEVKAINPGENLDCIVLDDIITGSASHEIVHILRQKKKIKCPVYYLSNAEYGEEKKALYQGASYFFKKPFDPQELMRHIAGNTKARATMNVPNNASQIKSIEEEQGNLLRVEK</sequence>
<dbReference type="EMBL" id="QEWP01000022">
    <property type="protein sequence ID" value="PWD97922.1"/>
    <property type="molecule type" value="Genomic_DNA"/>
</dbReference>
<protein>
    <recommendedName>
        <fullName evidence="2">Response regulatory domain-containing protein</fullName>
    </recommendedName>
</protein>
<dbReference type="Proteomes" id="UP000244956">
    <property type="component" value="Unassembled WGS sequence"/>
</dbReference>
<name>A0A2U2B4C8_9BACT</name>
<keyword evidence="1" id="KW-0597">Phosphoprotein</keyword>
<proteinExistence type="predicted"/>
<dbReference type="SUPFAM" id="SSF52172">
    <property type="entry name" value="CheY-like"/>
    <property type="match status" value="1"/>
</dbReference>
<dbReference type="InterPro" id="IPR011006">
    <property type="entry name" value="CheY-like_superfamily"/>
</dbReference>
<dbReference type="GO" id="GO:0000160">
    <property type="term" value="P:phosphorelay signal transduction system"/>
    <property type="evidence" value="ECO:0007669"/>
    <property type="project" value="InterPro"/>
</dbReference>
<dbReference type="OrthoDB" id="9789181at2"/>
<dbReference type="Pfam" id="PF00072">
    <property type="entry name" value="Response_reg"/>
    <property type="match status" value="1"/>
</dbReference>
<feature type="modified residue" description="4-aspartylphosphate" evidence="1">
    <location>
        <position position="57"/>
    </location>
</feature>
<dbReference type="PROSITE" id="PS50110">
    <property type="entry name" value="RESPONSE_REGULATORY"/>
    <property type="match status" value="1"/>
</dbReference>
<dbReference type="RefSeq" id="WP_109265940.1">
    <property type="nucleotide sequence ID" value="NZ_QEWP01000022.1"/>
</dbReference>
<evidence type="ECO:0000256" key="1">
    <source>
        <dbReference type="PROSITE-ProRule" id="PRU00169"/>
    </source>
</evidence>
<feature type="domain" description="Response regulatory" evidence="2">
    <location>
        <begin position="6"/>
        <end position="122"/>
    </location>
</feature>
<reference evidence="3 4" key="1">
    <citation type="submission" date="2018-05" db="EMBL/GenBank/DDBJ databases">
        <title>Marinilabilia rubrum sp. nov., isolated from saltern sediment.</title>
        <authorList>
            <person name="Zhang R."/>
        </authorList>
    </citation>
    <scope>NUCLEOTIDE SEQUENCE [LARGE SCALE GENOMIC DNA]</scope>
    <source>
        <strain evidence="3 4">WTE16</strain>
    </source>
</reference>
<organism evidence="3 4">
    <name type="scientific">Marinilabilia rubra</name>
    <dbReference type="NCBI Taxonomy" id="2162893"/>
    <lineage>
        <taxon>Bacteria</taxon>
        <taxon>Pseudomonadati</taxon>
        <taxon>Bacteroidota</taxon>
        <taxon>Bacteroidia</taxon>
        <taxon>Marinilabiliales</taxon>
        <taxon>Marinilabiliaceae</taxon>
        <taxon>Marinilabilia</taxon>
    </lineage>
</organism>
<evidence type="ECO:0000313" key="3">
    <source>
        <dbReference type="EMBL" id="PWD97922.1"/>
    </source>
</evidence>
<dbReference type="AlphaFoldDB" id="A0A2U2B4C8"/>
<evidence type="ECO:0000313" key="4">
    <source>
        <dbReference type="Proteomes" id="UP000244956"/>
    </source>
</evidence>
<dbReference type="Gene3D" id="3.40.50.2300">
    <property type="match status" value="1"/>
</dbReference>